<accession>A0A497VEI3</accession>
<dbReference type="OrthoDB" id="9771038at2"/>
<keyword evidence="2" id="KW-1185">Reference proteome</keyword>
<name>A0A497VEI3_9RHOB</name>
<organism evidence="1 2">
    <name type="scientific">Litoreibacter meonggei</name>
    <dbReference type="NCBI Taxonomy" id="1049199"/>
    <lineage>
        <taxon>Bacteria</taxon>
        <taxon>Pseudomonadati</taxon>
        <taxon>Pseudomonadota</taxon>
        <taxon>Alphaproteobacteria</taxon>
        <taxon>Rhodobacterales</taxon>
        <taxon>Roseobacteraceae</taxon>
        <taxon>Litoreibacter</taxon>
    </lineage>
</organism>
<dbReference type="Proteomes" id="UP000269157">
    <property type="component" value="Unassembled WGS sequence"/>
</dbReference>
<evidence type="ECO:0000313" key="1">
    <source>
        <dbReference type="EMBL" id="RLJ40647.1"/>
    </source>
</evidence>
<protein>
    <submittedName>
        <fullName evidence="1">Uncharacterized protein</fullName>
    </submittedName>
</protein>
<sequence length="109" mass="12451">MGRIFDHPYRVVRYDQHGDMIDELAQRIHFDLARACQRKAAKICPDDEVAVQHGIRVMVKMKGTEQLWGPCPVFQTCHRAVQASAGRPAYARNTVPCFPCELWRQGVSL</sequence>
<reference evidence="1 2" key="1">
    <citation type="submission" date="2018-10" db="EMBL/GenBank/DDBJ databases">
        <title>Genomic Encyclopedia of Archaeal and Bacterial Type Strains, Phase II (KMG-II): from individual species to whole genera.</title>
        <authorList>
            <person name="Goeker M."/>
        </authorList>
    </citation>
    <scope>NUCLEOTIDE SEQUENCE [LARGE SCALE GENOMIC DNA]</scope>
    <source>
        <strain evidence="1 2">DSM 29466</strain>
    </source>
</reference>
<dbReference type="RefSeq" id="WP_147436019.1">
    <property type="nucleotide sequence ID" value="NZ_RCCE01000007.1"/>
</dbReference>
<dbReference type="EMBL" id="RCCE01000007">
    <property type="protein sequence ID" value="RLJ40647.1"/>
    <property type="molecule type" value="Genomic_DNA"/>
</dbReference>
<comment type="caution">
    <text evidence="1">The sequence shown here is derived from an EMBL/GenBank/DDBJ whole genome shotgun (WGS) entry which is preliminary data.</text>
</comment>
<gene>
    <name evidence="1" type="ORF">BCF46_3719</name>
</gene>
<evidence type="ECO:0000313" key="2">
    <source>
        <dbReference type="Proteomes" id="UP000269157"/>
    </source>
</evidence>
<proteinExistence type="predicted"/>
<dbReference type="AlphaFoldDB" id="A0A497VEI3"/>